<accession>A0A7J7GSU9</accession>
<feature type="compositionally biased region" description="Polar residues" evidence="1">
    <location>
        <begin position="77"/>
        <end position="87"/>
    </location>
</feature>
<dbReference type="AlphaFoldDB" id="A0A7J7GSU9"/>
<comment type="caution">
    <text evidence="2">The sequence shown here is derived from an EMBL/GenBank/DDBJ whole genome shotgun (WGS) entry which is preliminary data.</text>
</comment>
<dbReference type="Proteomes" id="UP000593564">
    <property type="component" value="Unassembled WGS sequence"/>
</dbReference>
<evidence type="ECO:0000256" key="1">
    <source>
        <dbReference type="SAM" id="MobiDB-lite"/>
    </source>
</evidence>
<dbReference type="EMBL" id="JACBKZ010000009">
    <property type="protein sequence ID" value="KAF5942498.1"/>
    <property type="molecule type" value="Genomic_DNA"/>
</dbReference>
<reference evidence="3" key="1">
    <citation type="journal article" date="2020" name="Nat. Commun.">
        <title>Genome assembly of wild tea tree DASZ reveals pedigree and selection history of tea varieties.</title>
        <authorList>
            <person name="Zhang W."/>
            <person name="Zhang Y."/>
            <person name="Qiu H."/>
            <person name="Guo Y."/>
            <person name="Wan H."/>
            <person name="Zhang X."/>
            <person name="Scossa F."/>
            <person name="Alseekh S."/>
            <person name="Zhang Q."/>
            <person name="Wang P."/>
            <person name="Xu L."/>
            <person name="Schmidt M.H."/>
            <person name="Jia X."/>
            <person name="Li D."/>
            <person name="Zhu A."/>
            <person name="Guo F."/>
            <person name="Chen W."/>
            <person name="Ni D."/>
            <person name="Usadel B."/>
            <person name="Fernie A.R."/>
            <person name="Wen W."/>
        </authorList>
    </citation>
    <scope>NUCLEOTIDE SEQUENCE [LARGE SCALE GENOMIC DNA]</scope>
    <source>
        <strain evidence="3">cv. G240</strain>
    </source>
</reference>
<evidence type="ECO:0000313" key="2">
    <source>
        <dbReference type="EMBL" id="KAF5942498.1"/>
    </source>
</evidence>
<name>A0A7J7GSU9_CAMSI</name>
<organism evidence="2 3">
    <name type="scientific">Camellia sinensis</name>
    <name type="common">Tea plant</name>
    <name type="synonym">Thea sinensis</name>
    <dbReference type="NCBI Taxonomy" id="4442"/>
    <lineage>
        <taxon>Eukaryota</taxon>
        <taxon>Viridiplantae</taxon>
        <taxon>Streptophyta</taxon>
        <taxon>Embryophyta</taxon>
        <taxon>Tracheophyta</taxon>
        <taxon>Spermatophyta</taxon>
        <taxon>Magnoliopsida</taxon>
        <taxon>eudicotyledons</taxon>
        <taxon>Gunneridae</taxon>
        <taxon>Pentapetalae</taxon>
        <taxon>asterids</taxon>
        <taxon>Ericales</taxon>
        <taxon>Theaceae</taxon>
        <taxon>Camellia</taxon>
    </lineage>
</organism>
<feature type="region of interest" description="Disordered" evidence="1">
    <location>
        <begin position="77"/>
        <end position="101"/>
    </location>
</feature>
<keyword evidence="3" id="KW-1185">Reference proteome</keyword>
<protein>
    <submittedName>
        <fullName evidence="2">Uncharacterized protein</fullName>
    </submittedName>
</protein>
<sequence length="101" mass="11326">MKTTPDRPTFIILHARNRKSKSHTSTRRHGTSFILTSCRTGKDTDWRPNSGVAAQHTTFGAPAKCIVVFFSGITPTTHNQKDSSPYTKSHKQSTRNTRNLI</sequence>
<reference evidence="2 3" key="2">
    <citation type="submission" date="2020-07" db="EMBL/GenBank/DDBJ databases">
        <title>Genome assembly of wild tea tree DASZ reveals pedigree and selection history of tea varieties.</title>
        <authorList>
            <person name="Zhang W."/>
        </authorList>
    </citation>
    <scope>NUCLEOTIDE SEQUENCE [LARGE SCALE GENOMIC DNA]</scope>
    <source>
        <strain evidence="3">cv. G240</strain>
        <tissue evidence="2">Leaf</tissue>
    </source>
</reference>
<evidence type="ECO:0000313" key="3">
    <source>
        <dbReference type="Proteomes" id="UP000593564"/>
    </source>
</evidence>
<proteinExistence type="predicted"/>
<gene>
    <name evidence="2" type="ORF">HYC85_020140</name>
</gene>